<name>A0A699H9M7_TANCI</name>
<feature type="compositionally biased region" description="Basic and acidic residues" evidence="1">
    <location>
        <begin position="597"/>
        <end position="616"/>
    </location>
</feature>
<proteinExistence type="predicted"/>
<evidence type="ECO:0000259" key="2">
    <source>
        <dbReference type="Pfam" id="PF03732"/>
    </source>
</evidence>
<protein>
    <submittedName>
        <fullName evidence="3">Reverse transcriptase domain-containing protein</fullName>
    </submittedName>
</protein>
<dbReference type="InterPro" id="IPR005162">
    <property type="entry name" value="Retrotrans_gag_dom"/>
</dbReference>
<feature type="domain" description="Retrotransposon gag" evidence="2">
    <location>
        <begin position="126"/>
        <end position="201"/>
    </location>
</feature>
<evidence type="ECO:0000313" key="3">
    <source>
        <dbReference type="EMBL" id="GEX77158.1"/>
    </source>
</evidence>
<keyword evidence="3" id="KW-0695">RNA-directed DNA polymerase</keyword>
<evidence type="ECO:0000256" key="1">
    <source>
        <dbReference type="SAM" id="MobiDB-lite"/>
    </source>
</evidence>
<dbReference type="PANTHER" id="PTHR33223">
    <property type="entry name" value="CCHC-TYPE DOMAIN-CONTAINING PROTEIN"/>
    <property type="match status" value="1"/>
</dbReference>
<comment type="caution">
    <text evidence="3">The sequence shown here is derived from an EMBL/GenBank/DDBJ whole genome shotgun (WGS) entry which is preliminary data.</text>
</comment>
<dbReference type="Pfam" id="PF03732">
    <property type="entry name" value="Retrotrans_gag"/>
    <property type="match status" value="1"/>
</dbReference>
<gene>
    <name evidence="3" type="ORF">Tci_349133</name>
</gene>
<sequence length="616" mass="70535">MHTRSSANVIVEPVTVPKRRNRRRSKQIVKPELRTIVDTPVATMADTRTMSELLQAPTEGYGDAIVLLPILADNFERKVGLLQLVTSSQFHGFERDDPHAHIRGFNKITSTLKYQNISNETIKLMLFLFSLDGAAWIWLEKEPPRSILTWKDLVSKFVNHFFPPSKTTNLKNDITNFQQIFDESFGEAWNRFKDLLLYVPILKPEVVSKPNPKTSIPYTSRLNNQKLQEKMNNQMLKFLQIFGRLHFDLSFADALLHMLKFASTFKSLLKLTLRVNDEAIMFKVRHTSRYSRNYYEESVNQINVIDVACEEYALEVLGFSDSSTSGNPNLSDLTIATSSPSFTPFEGSDIILEEIETFLRTLNELSNLDDDYYDAGGDILYLEKLLNEDPSLNLPPMKNEDVKQVDVTMTKPSIEEPPKLELKDLPPHLEYAFLEGTDKLPVIISKELKDKEKAALLKGYFHIPIDPQDQEKTTGSDIILEEIETFLRTLNELSNLDDDYYDAGGDILYLEKLLNEDPSLNLPPMKNEDVKQVDVTMTKPSIEEPPKLELKDLPPHLEYAFLEGTDKLPVIISKELKDKEKAALLKGYFHIPIDPQDQEKTTGNEYDKKETKSKQN</sequence>
<dbReference type="EMBL" id="BKCJ010129028">
    <property type="protein sequence ID" value="GEX77158.1"/>
    <property type="molecule type" value="Genomic_DNA"/>
</dbReference>
<feature type="region of interest" description="Disordered" evidence="1">
    <location>
        <begin position="593"/>
        <end position="616"/>
    </location>
</feature>
<reference evidence="3" key="1">
    <citation type="journal article" date="2019" name="Sci. Rep.">
        <title>Draft genome of Tanacetum cinerariifolium, the natural source of mosquito coil.</title>
        <authorList>
            <person name="Yamashiro T."/>
            <person name="Shiraishi A."/>
            <person name="Satake H."/>
            <person name="Nakayama K."/>
        </authorList>
    </citation>
    <scope>NUCLEOTIDE SEQUENCE</scope>
</reference>
<dbReference type="GO" id="GO:0003964">
    <property type="term" value="F:RNA-directed DNA polymerase activity"/>
    <property type="evidence" value="ECO:0007669"/>
    <property type="project" value="UniProtKB-KW"/>
</dbReference>
<dbReference type="PANTHER" id="PTHR33223:SF11">
    <property type="entry name" value="ELEMENT PROTEIN, PUTATIVE-RELATED"/>
    <property type="match status" value="1"/>
</dbReference>
<dbReference type="AlphaFoldDB" id="A0A699H9M7"/>
<keyword evidence="3" id="KW-0808">Transferase</keyword>
<organism evidence="3">
    <name type="scientific">Tanacetum cinerariifolium</name>
    <name type="common">Dalmatian daisy</name>
    <name type="synonym">Chrysanthemum cinerariifolium</name>
    <dbReference type="NCBI Taxonomy" id="118510"/>
    <lineage>
        <taxon>Eukaryota</taxon>
        <taxon>Viridiplantae</taxon>
        <taxon>Streptophyta</taxon>
        <taxon>Embryophyta</taxon>
        <taxon>Tracheophyta</taxon>
        <taxon>Spermatophyta</taxon>
        <taxon>Magnoliopsida</taxon>
        <taxon>eudicotyledons</taxon>
        <taxon>Gunneridae</taxon>
        <taxon>Pentapetalae</taxon>
        <taxon>asterids</taxon>
        <taxon>campanulids</taxon>
        <taxon>Asterales</taxon>
        <taxon>Asteraceae</taxon>
        <taxon>Asteroideae</taxon>
        <taxon>Anthemideae</taxon>
        <taxon>Anthemidinae</taxon>
        <taxon>Tanacetum</taxon>
    </lineage>
</organism>
<keyword evidence="3" id="KW-0548">Nucleotidyltransferase</keyword>
<accession>A0A699H9M7</accession>